<reference evidence="3" key="3">
    <citation type="submission" date="2025-09" db="UniProtKB">
        <authorList>
            <consortium name="Ensembl"/>
        </authorList>
    </citation>
    <scope>IDENTIFICATION</scope>
    <source>
        <strain evidence="3">Hd-rR</strain>
    </source>
</reference>
<keyword evidence="2" id="KW-0472">Membrane</keyword>
<dbReference type="AlphaFoldDB" id="H2L9K5"/>
<dbReference type="HOGENOM" id="CLU_1380963_0_0_1"/>
<gene>
    <name evidence="3" type="primary">tmem268</name>
</gene>
<dbReference type="Pfam" id="PF14800">
    <property type="entry name" value="DUF4481"/>
    <property type="match status" value="1"/>
</dbReference>
<sequence>MTLERMEDRNEVCRVEEEAEVDVQGGESKLVTNNNQPTWSNGQCVVVMPSCSTFNPRFDLSLCRAKLSRDGFQIPASDMEIPIKAALDVPSVKRYMVFNSRLFQFIMAPVLYVVLWCAVFSTLHLYISVSDYWVLCLSVSLLSFLLTTAIVFMLHHSSKQININVDVRLVQVNERMVKHKLLVGVADWVENCTGNIKLFFVYWDMSRCLRTLTETLEELDFVTSDSQNRLRSRMSHLILVSEVLQEESEPGVSDVEAESDENRSLLHEGSCSTPSHQRGETSVISSFSLAPDASLPAQVKAHQLLMTYSASYVKLLVSKRLSGSSHHRMRLRMNHCSISPVCLCQAAERPFHISPDGGGGDDSPARVQLDATNTHSQTVGAANSKGATATDGDEMCSESYSAATHPIHSLNSRAFGTVALRRMILT</sequence>
<feature type="compositionally biased region" description="Polar residues" evidence="1">
    <location>
        <begin position="270"/>
        <end position="279"/>
    </location>
</feature>
<keyword evidence="2" id="KW-1133">Transmembrane helix</keyword>
<keyword evidence="2" id="KW-0812">Transmembrane</keyword>
<dbReference type="PANTHER" id="PTHR31193">
    <property type="entry name" value="TRANSMEMBRANE PROTEIN C9ORF91"/>
    <property type="match status" value="1"/>
</dbReference>
<dbReference type="Proteomes" id="UP000001038">
    <property type="component" value="Chromosome 11"/>
</dbReference>
<reference evidence="3" key="2">
    <citation type="submission" date="2025-08" db="UniProtKB">
        <authorList>
            <consortium name="Ensembl"/>
        </authorList>
    </citation>
    <scope>IDENTIFICATION</scope>
    <source>
        <strain evidence="3">Hd-rR</strain>
    </source>
</reference>
<protein>
    <recommendedName>
        <fullName evidence="5">Transmembrane protein 268</fullName>
    </recommendedName>
</protein>
<feature type="transmembrane region" description="Helical" evidence="2">
    <location>
        <begin position="102"/>
        <end position="126"/>
    </location>
</feature>
<feature type="transmembrane region" description="Helical" evidence="2">
    <location>
        <begin position="132"/>
        <end position="154"/>
    </location>
</feature>
<evidence type="ECO:0000313" key="3">
    <source>
        <dbReference type="Ensembl" id="ENSORLP00000002549.2"/>
    </source>
</evidence>
<dbReference type="GeneTree" id="ENSGT00390000011559"/>
<proteinExistence type="predicted"/>
<dbReference type="InterPro" id="IPR028054">
    <property type="entry name" value="DUF4481"/>
</dbReference>
<keyword evidence="4" id="KW-1185">Reference proteome</keyword>
<evidence type="ECO:0008006" key="5">
    <source>
        <dbReference type="Google" id="ProtNLM"/>
    </source>
</evidence>
<evidence type="ECO:0000256" key="1">
    <source>
        <dbReference type="SAM" id="MobiDB-lite"/>
    </source>
</evidence>
<reference evidence="3 4" key="1">
    <citation type="journal article" date="2007" name="Nature">
        <title>The medaka draft genome and insights into vertebrate genome evolution.</title>
        <authorList>
            <person name="Kasahara M."/>
            <person name="Naruse K."/>
            <person name="Sasaki S."/>
            <person name="Nakatani Y."/>
            <person name="Qu W."/>
            <person name="Ahsan B."/>
            <person name="Yamada T."/>
            <person name="Nagayasu Y."/>
            <person name="Doi K."/>
            <person name="Kasai Y."/>
            <person name="Jindo T."/>
            <person name="Kobayashi D."/>
            <person name="Shimada A."/>
            <person name="Toyoda A."/>
            <person name="Kuroki Y."/>
            <person name="Fujiyama A."/>
            <person name="Sasaki T."/>
            <person name="Shimizu A."/>
            <person name="Asakawa S."/>
            <person name="Shimizu N."/>
            <person name="Hashimoto S."/>
            <person name="Yang J."/>
            <person name="Lee Y."/>
            <person name="Matsushima K."/>
            <person name="Sugano S."/>
            <person name="Sakaizumi M."/>
            <person name="Narita T."/>
            <person name="Ohishi K."/>
            <person name="Haga S."/>
            <person name="Ohta F."/>
            <person name="Nomoto H."/>
            <person name="Nogata K."/>
            <person name="Morishita T."/>
            <person name="Endo T."/>
            <person name="Shin-I T."/>
            <person name="Takeda H."/>
            <person name="Morishita S."/>
            <person name="Kohara Y."/>
        </authorList>
    </citation>
    <scope>NUCLEOTIDE SEQUENCE [LARGE SCALE GENOMIC DNA]</scope>
    <source>
        <strain evidence="3 4">Hd-rR</strain>
    </source>
</reference>
<dbReference type="STRING" id="8090.ENSORLP00000002549"/>
<evidence type="ECO:0000313" key="4">
    <source>
        <dbReference type="Proteomes" id="UP000001038"/>
    </source>
</evidence>
<dbReference type="Bgee" id="ENSORLG00000002043">
    <property type="expression patterns" value="Expressed in heart and 13 other cell types or tissues"/>
</dbReference>
<dbReference type="PANTHER" id="PTHR31193:SF1">
    <property type="entry name" value="TRANSMEMBRANE PROTEIN 268"/>
    <property type="match status" value="1"/>
</dbReference>
<dbReference type="InParanoid" id="H2L9K5"/>
<feature type="compositionally biased region" description="Acidic residues" evidence="1">
    <location>
        <begin position="249"/>
        <end position="259"/>
    </location>
</feature>
<dbReference type="eggNOG" id="ENOG502R635">
    <property type="taxonomic scope" value="Eukaryota"/>
</dbReference>
<organism evidence="3 4">
    <name type="scientific">Oryzias latipes</name>
    <name type="common">Japanese rice fish</name>
    <name type="synonym">Japanese killifish</name>
    <dbReference type="NCBI Taxonomy" id="8090"/>
    <lineage>
        <taxon>Eukaryota</taxon>
        <taxon>Metazoa</taxon>
        <taxon>Chordata</taxon>
        <taxon>Craniata</taxon>
        <taxon>Vertebrata</taxon>
        <taxon>Euteleostomi</taxon>
        <taxon>Actinopterygii</taxon>
        <taxon>Neopterygii</taxon>
        <taxon>Teleostei</taxon>
        <taxon>Neoteleostei</taxon>
        <taxon>Acanthomorphata</taxon>
        <taxon>Ovalentaria</taxon>
        <taxon>Atherinomorphae</taxon>
        <taxon>Beloniformes</taxon>
        <taxon>Adrianichthyidae</taxon>
        <taxon>Oryziinae</taxon>
        <taxon>Oryzias</taxon>
    </lineage>
</organism>
<accession>H2L9K5</accession>
<evidence type="ECO:0000256" key="2">
    <source>
        <dbReference type="SAM" id="Phobius"/>
    </source>
</evidence>
<feature type="region of interest" description="Disordered" evidence="1">
    <location>
        <begin position="249"/>
        <end position="279"/>
    </location>
</feature>
<name>H2L9K5_ORYLA</name>
<dbReference type="Ensembl" id="ENSORLT00000002550.2">
    <property type="protein sequence ID" value="ENSORLP00000002549.2"/>
    <property type="gene ID" value="ENSORLG00000002043.2"/>
</dbReference>